<dbReference type="InterPro" id="IPR036680">
    <property type="entry name" value="SPOR-like_sf"/>
</dbReference>
<feature type="signal peptide" evidence="2">
    <location>
        <begin position="1"/>
        <end position="23"/>
    </location>
</feature>
<dbReference type="AlphaFoldDB" id="A0AAE3NVG2"/>
<dbReference type="Gene3D" id="3.30.70.1070">
    <property type="entry name" value="Sporulation related repeat"/>
    <property type="match status" value="1"/>
</dbReference>
<evidence type="ECO:0000313" key="4">
    <source>
        <dbReference type="EMBL" id="MDF0602846.1"/>
    </source>
</evidence>
<feature type="region of interest" description="Disordered" evidence="1">
    <location>
        <begin position="79"/>
        <end position="157"/>
    </location>
</feature>
<organism evidence="4 5">
    <name type="scientific">Psychromarinibacter sediminicola</name>
    <dbReference type="NCBI Taxonomy" id="3033385"/>
    <lineage>
        <taxon>Bacteria</taxon>
        <taxon>Pseudomonadati</taxon>
        <taxon>Pseudomonadota</taxon>
        <taxon>Alphaproteobacteria</taxon>
        <taxon>Rhodobacterales</taxon>
        <taxon>Paracoccaceae</taxon>
        <taxon>Psychromarinibacter</taxon>
    </lineage>
</organism>
<accession>A0AAE3NVG2</accession>
<keyword evidence="2" id="KW-0732">Signal</keyword>
<feature type="chain" id="PRO_5041914501" evidence="2">
    <location>
        <begin position="24"/>
        <end position="357"/>
    </location>
</feature>
<dbReference type="SUPFAM" id="SSF110997">
    <property type="entry name" value="Sporulation related repeat"/>
    <property type="match status" value="1"/>
</dbReference>
<comment type="caution">
    <text evidence="4">The sequence shown here is derived from an EMBL/GenBank/DDBJ whole genome shotgun (WGS) entry which is preliminary data.</text>
</comment>
<dbReference type="EMBL" id="JARGYC010000063">
    <property type="protein sequence ID" value="MDF0602846.1"/>
    <property type="molecule type" value="Genomic_DNA"/>
</dbReference>
<feature type="compositionally biased region" description="Pro residues" evidence="1">
    <location>
        <begin position="107"/>
        <end position="148"/>
    </location>
</feature>
<keyword evidence="5" id="KW-1185">Reference proteome</keyword>
<protein>
    <submittedName>
        <fullName evidence="4">SPOR domain-containing protein</fullName>
    </submittedName>
</protein>
<dbReference type="Proteomes" id="UP001220964">
    <property type="component" value="Unassembled WGS sequence"/>
</dbReference>
<reference evidence="4" key="1">
    <citation type="submission" date="2023-03" db="EMBL/GenBank/DDBJ databases">
        <title>Multiphase analysis and comparison of six strains from genera Psychromarinibacter, Lutimaribacter, and Maritimibacter, including a novel species: Psychromarinibacter sediminicola sp. nov.</title>
        <authorList>
            <person name="Wang Y.-H."/>
            <person name="Ye M.-Q."/>
            <person name="Du Z.-J."/>
        </authorList>
    </citation>
    <scope>NUCLEOTIDE SEQUENCE</scope>
    <source>
        <strain evidence="4">C21-152</strain>
    </source>
</reference>
<evidence type="ECO:0000256" key="2">
    <source>
        <dbReference type="SAM" id="SignalP"/>
    </source>
</evidence>
<dbReference type="Pfam" id="PF05036">
    <property type="entry name" value="SPOR"/>
    <property type="match status" value="1"/>
</dbReference>
<evidence type="ECO:0000313" key="5">
    <source>
        <dbReference type="Proteomes" id="UP001220964"/>
    </source>
</evidence>
<sequence>MNRLLAVTALTIGLSVGIGTVHAQSLRNTDGPAEFPPASYTGKQYVDSKGCVFVRAGFDGSVTWVPRVDRNRKVICGATPTFANASPPPSSPAPEPETPPRRTVETAPPPTQTAPPPRQTTPPPRTRVVTAPPPAATTPPKRTTPPPANTNTACPGLSPLAQRYVKNSGHAVRCGPQAANPYVSGDASGVISVPKPPTIAPPPGYKSAFGPEEDRFNPNRGHVTREGFVQMRLVWTAGVPRRLVEGDKGRYYAVNATPTPDREFVLSTKDSTPESAAETPAPAGHRFVQVGLFATPEKAKAAARGLSPLGLPVRLAKATSGGRSYTMVLAGPFNSAAQLQNGLNAVKGVGYTGAVTR</sequence>
<feature type="compositionally biased region" description="Pro residues" evidence="1">
    <location>
        <begin position="86"/>
        <end position="97"/>
    </location>
</feature>
<dbReference type="GO" id="GO:0042834">
    <property type="term" value="F:peptidoglycan binding"/>
    <property type="evidence" value="ECO:0007669"/>
    <property type="project" value="InterPro"/>
</dbReference>
<dbReference type="InterPro" id="IPR007730">
    <property type="entry name" value="SPOR-like_dom"/>
</dbReference>
<name>A0AAE3NVG2_9RHOB</name>
<dbReference type="PROSITE" id="PS51724">
    <property type="entry name" value="SPOR"/>
    <property type="match status" value="1"/>
</dbReference>
<feature type="domain" description="SPOR" evidence="3">
    <location>
        <begin position="280"/>
        <end position="357"/>
    </location>
</feature>
<evidence type="ECO:0000256" key="1">
    <source>
        <dbReference type="SAM" id="MobiDB-lite"/>
    </source>
</evidence>
<dbReference type="RefSeq" id="WP_275568971.1">
    <property type="nucleotide sequence ID" value="NZ_JARGYC010000063.1"/>
</dbReference>
<proteinExistence type="predicted"/>
<evidence type="ECO:0000259" key="3">
    <source>
        <dbReference type="PROSITE" id="PS51724"/>
    </source>
</evidence>
<gene>
    <name evidence="4" type="ORF">P1J78_19060</name>
</gene>